<sequence length="143" mass="16160">MLDWWSSDGQMQWLMVFELVKMCWSVDGRSLTEVEIRKSSELMGYWRQKDSCRILSRGGKSLSLWLRELFGLQEEICASGCRSSVAVDMDVRLTYFDAGGLGFVQEVIQNGVKVGLMRSSPMCFKYPPPVGPIISKISSGKFT</sequence>
<evidence type="ECO:0000313" key="2">
    <source>
        <dbReference type="Proteomes" id="UP001314170"/>
    </source>
</evidence>
<comment type="caution">
    <text evidence="1">The sequence shown here is derived from an EMBL/GenBank/DDBJ whole genome shotgun (WGS) entry which is preliminary data.</text>
</comment>
<protein>
    <submittedName>
        <fullName evidence="1">Uncharacterized protein</fullName>
    </submittedName>
</protein>
<proteinExistence type="predicted"/>
<dbReference type="EMBL" id="CAWUPB010001160">
    <property type="protein sequence ID" value="CAK7340585.1"/>
    <property type="molecule type" value="Genomic_DNA"/>
</dbReference>
<name>A0AAV1RXM9_9ROSI</name>
<dbReference type="Proteomes" id="UP001314170">
    <property type="component" value="Unassembled WGS sequence"/>
</dbReference>
<reference evidence="1 2" key="1">
    <citation type="submission" date="2024-01" db="EMBL/GenBank/DDBJ databases">
        <authorList>
            <person name="Waweru B."/>
        </authorList>
    </citation>
    <scope>NUCLEOTIDE SEQUENCE [LARGE SCALE GENOMIC DNA]</scope>
</reference>
<organism evidence="1 2">
    <name type="scientific">Dovyalis caffra</name>
    <dbReference type="NCBI Taxonomy" id="77055"/>
    <lineage>
        <taxon>Eukaryota</taxon>
        <taxon>Viridiplantae</taxon>
        <taxon>Streptophyta</taxon>
        <taxon>Embryophyta</taxon>
        <taxon>Tracheophyta</taxon>
        <taxon>Spermatophyta</taxon>
        <taxon>Magnoliopsida</taxon>
        <taxon>eudicotyledons</taxon>
        <taxon>Gunneridae</taxon>
        <taxon>Pentapetalae</taxon>
        <taxon>rosids</taxon>
        <taxon>fabids</taxon>
        <taxon>Malpighiales</taxon>
        <taxon>Salicaceae</taxon>
        <taxon>Flacourtieae</taxon>
        <taxon>Dovyalis</taxon>
    </lineage>
</organism>
<gene>
    <name evidence="1" type="ORF">DCAF_LOCUS15670</name>
</gene>
<dbReference type="AlphaFoldDB" id="A0AAV1RXM9"/>
<evidence type="ECO:0000313" key="1">
    <source>
        <dbReference type="EMBL" id="CAK7340585.1"/>
    </source>
</evidence>
<keyword evidence="2" id="KW-1185">Reference proteome</keyword>
<accession>A0AAV1RXM9</accession>